<gene>
    <name evidence="2" type="ORF">Q5716_03115</name>
</gene>
<dbReference type="Pfam" id="PF01869">
    <property type="entry name" value="BcrAD_BadFG"/>
    <property type="match status" value="1"/>
</dbReference>
<dbReference type="EMBL" id="JAUQUB010000001">
    <property type="protein sequence ID" value="MDO7881211.1"/>
    <property type="molecule type" value="Genomic_DNA"/>
</dbReference>
<keyword evidence="3" id="KW-1185">Reference proteome</keyword>
<accession>A0ABT9BJL7</accession>
<name>A0ABT9BJL7_9MICO</name>
<dbReference type="PANTHER" id="PTHR43190:SF3">
    <property type="entry name" value="N-ACETYL-D-GLUCOSAMINE KINASE"/>
    <property type="match status" value="1"/>
</dbReference>
<evidence type="ECO:0000259" key="1">
    <source>
        <dbReference type="Pfam" id="PF01869"/>
    </source>
</evidence>
<feature type="domain" description="ATPase BadF/BadG/BcrA/BcrD type" evidence="1">
    <location>
        <begin position="6"/>
        <end position="287"/>
    </location>
</feature>
<dbReference type="Proteomes" id="UP001241072">
    <property type="component" value="Unassembled WGS sequence"/>
</dbReference>
<dbReference type="InterPro" id="IPR043129">
    <property type="entry name" value="ATPase_NBD"/>
</dbReference>
<dbReference type="Gene3D" id="3.30.420.40">
    <property type="match status" value="2"/>
</dbReference>
<dbReference type="SUPFAM" id="SSF53067">
    <property type="entry name" value="Actin-like ATPase domain"/>
    <property type="match status" value="2"/>
</dbReference>
<protein>
    <submittedName>
        <fullName evidence="2">BadF/BadG/BcrA/BcrD ATPase family protein</fullName>
    </submittedName>
</protein>
<comment type="caution">
    <text evidence="2">The sequence shown here is derived from an EMBL/GenBank/DDBJ whole genome shotgun (WGS) entry which is preliminary data.</text>
</comment>
<evidence type="ECO:0000313" key="3">
    <source>
        <dbReference type="Proteomes" id="UP001241072"/>
    </source>
</evidence>
<proteinExistence type="predicted"/>
<dbReference type="PANTHER" id="PTHR43190">
    <property type="entry name" value="N-ACETYL-D-GLUCOSAMINE KINASE"/>
    <property type="match status" value="1"/>
</dbReference>
<dbReference type="RefSeq" id="WP_305001626.1">
    <property type="nucleotide sequence ID" value="NZ_JAUQUB010000001.1"/>
</dbReference>
<evidence type="ECO:0000313" key="2">
    <source>
        <dbReference type="EMBL" id="MDO7881211.1"/>
    </source>
</evidence>
<reference evidence="2 3" key="1">
    <citation type="submission" date="2023-07" db="EMBL/GenBank/DDBJ databases">
        <title>Protaetiibacter sp. nov WY-16 isolated from soil.</title>
        <authorList>
            <person name="Liu B."/>
            <person name="Wan Y."/>
        </authorList>
    </citation>
    <scope>NUCLEOTIDE SEQUENCE [LARGE SCALE GENOMIC DNA]</scope>
    <source>
        <strain evidence="2 3">WY-16</strain>
    </source>
</reference>
<dbReference type="InterPro" id="IPR002731">
    <property type="entry name" value="ATPase_BadF"/>
</dbReference>
<sequence length="295" mass="29633">MVSVIVGLDVGGTKTAVVVETVDGDRLVDTVLPSDGWDAEPLHHGVRWVADRIAAVLPSDAAVAAVGIGAQGLDTPEIADDFARALGAGYPAVAVNDAALLVPAAGHDDGMGLISGTGAIGVGRAASGVPLITGGWGWVIGDEAGAAGIVREASRAALLAHDDGMPDDGLLGALLAAFGVDDAERLARAVNDEPTMDNWGPRAPAVFAAADAGSALAATVIDGAALHLARLVDQLLARGAVGSVVVAAGGVITRQPRLFDALSRYVGERHPSLSVDLLTRAPVEGAVRLARRALS</sequence>
<organism evidence="2 3">
    <name type="scientific">Antiquaquibacter soli</name>
    <dbReference type="NCBI Taxonomy" id="3064523"/>
    <lineage>
        <taxon>Bacteria</taxon>
        <taxon>Bacillati</taxon>
        <taxon>Actinomycetota</taxon>
        <taxon>Actinomycetes</taxon>
        <taxon>Micrococcales</taxon>
        <taxon>Microbacteriaceae</taxon>
        <taxon>Antiquaquibacter</taxon>
    </lineage>
</organism>
<dbReference type="InterPro" id="IPR052519">
    <property type="entry name" value="Euk-type_GlcNAc_Kinase"/>
</dbReference>